<comment type="similarity">
    <text evidence="3">Belongs to the Nudix hydrolase family. NudK subfamily.</text>
</comment>
<dbReference type="InterPro" id="IPR004385">
    <property type="entry name" value="NDP_pyrophosphatase"/>
</dbReference>
<keyword evidence="6" id="KW-0378">Hydrolase</keyword>
<dbReference type="EMBL" id="JALBUU010000101">
    <property type="protein sequence ID" value="MCI0756241.1"/>
    <property type="molecule type" value="Genomic_DNA"/>
</dbReference>
<dbReference type="Proteomes" id="UP001201985">
    <property type="component" value="Unassembled WGS sequence"/>
</dbReference>
<comment type="catalytic activity">
    <reaction evidence="1">
        <text>GDP-alpha-D-mannose + H2O = alpha-D-mannose 1-phosphate + GMP + 2 H(+)</text>
        <dbReference type="Rhea" id="RHEA:27978"/>
        <dbReference type="ChEBI" id="CHEBI:15377"/>
        <dbReference type="ChEBI" id="CHEBI:15378"/>
        <dbReference type="ChEBI" id="CHEBI:57527"/>
        <dbReference type="ChEBI" id="CHEBI:58115"/>
        <dbReference type="ChEBI" id="CHEBI:58409"/>
    </reaction>
</comment>
<comment type="cofactor">
    <cofactor evidence="2">
        <name>Mg(2+)</name>
        <dbReference type="ChEBI" id="CHEBI:18420"/>
    </cofactor>
</comment>
<reference evidence="10 11" key="1">
    <citation type="submission" date="2022-03" db="EMBL/GenBank/DDBJ databases">
        <title>Complete genome analysis of Roseomonas KG 17.1 : a prolific producer of plant growth promoters.</title>
        <authorList>
            <person name="Saadouli I."/>
            <person name="Najjari A."/>
            <person name="Mosbah A."/>
            <person name="Ouzari H.I."/>
        </authorList>
    </citation>
    <scope>NUCLEOTIDE SEQUENCE [LARGE SCALE GENOMIC DNA]</scope>
    <source>
        <strain evidence="10 11">KG17-1</strain>
    </source>
</reference>
<evidence type="ECO:0000256" key="3">
    <source>
        <dbReference type="ARBA" id="ARBA00007275"/>
    </source>
</evidence>
<evidence type="ECO:0000313" key="11">
    <source>
        <dbReference type="Proteomes" id="UP001201985"/>
    </source>
</evidence>
<sequence>MANNSMSVTDRVQVENVEVLSDNWYILTKTTFRYRRRDGTWQQQSREAYDRGNGAAILLYDPARRTVILTRQFRYPTFVNGYERLLIEVPAGLLDEASPEQRIRAETEEETGYRVRDVRQVFQAFMSPGSVTEKLFFFVGAYDPADRVAAGGGNEMEGEDIDILEVPIAKALAMMQRGEICDAKTIMLLQYAALHLFPEVAGSEADRTAKHVVSAA</sequence>
<name>A0ABS9WAA3_9PROT</name>
<dbReference type="RefSeq" id="WP_238384398.1">
    <property type="nucleotide sequence ID" value="NZ_JALBUU010000101.1"/>
</dbReference>
<dbReference type="NCBIfam" id="TIGR00052">
    <property type="entry name" value="nudix-type nucleoside diphosphatase, YffH/AdpP family"/>
    <property type="match status" value="1"/>
</dbReference>
<dbReference type="PANTHER" id="PTHR11839:SF18">
    <property type="entry name" value="NUDIX HYDROLASE DOMAIN-CONTAINING PROTEIN"/>
    <property type="match status" value="1"/>
</dbReference>
<evidence type="ECO:0000256" key="2">
    <source>
        <dbReference type="ARBA" id="ARBA00001946"/>
    </source>
</evidence>
<dbReference type="PANTHER" id="PTHR11839">
    <property type="entry name" value="UDP/ADP-SUGAR PYROPHOSPHATASE"/>
    <property type="match status" value="1"/>
</dbReference>
<feature type="domain" description="Nudix hydrolase" evidence="9">
    <location>
        <begin position="50"/>
        <end position="188"/>
    </location>
</feature>
<comment type="subunit">
    <text evidence="4">Homodimer.</text>
</comment>
<evidence type="ECO:0000256" key="8">
    <source>
        <dbReference type="ARBA" id="ARBA00032272"/>
    </source>
</evidence>
<comment type="caution">
    <text evidence="10">The sequence shown here is derived from an EMBL/GenBank/DDBJ whole genome shotgun (WGS) entry which is preliminary data.</text>
</comment>
<dbReference type="InterPro" id="IPR015797">
    <property type="entry name" value="NUDIX_hydrolase-like_dom_sf"/>
</dbReference>
<accession>A0ABS9WAA3</accession>
<evidence type="ECO:0000256" key="5">
    <source>
        <dbReference type="ARBA" id="ARBA00016377"/>
    </source>
</evidence>
<keyword evidence="11" id="KW-1185">Reference proteome</keyword>
<proteinExistence type="inferred from homology"/>
<dbReference type="SUPFAM" id="SSF55811">
    <property type="entry name" value="Nudix"/>
    <property type="match status" value="1"/>
</dbReference>
<protein>
    <recommendedName>
        <fullName evidence="5">GDP-mannose pyrophosphatase</fullName>
    </recommendedName>
    <alternativeName>
        <fullName evidence="7">GDP-mannose hydrolase</fullName>
    </alternativeName>
    <alternativeName>
        <fullName evidence="8">GDPMK</fullName>
    </alternativeName>
</protein>
<dbReference type="InterPro" id="IPR000086">
    <property type="entry name" value="NUDIX_hydrolase_dom"/>
</dbReference>
<dbReference type="Pfam" id="PF00293">
    <property type="entry name" value="NUDIX"/>
    <property type="match status" value="1"/>
</dbReference>
<dbReference type="CDD" id="cd24157">
    <property type="entry name" value="NUDIX_GDPMK"/>
    <property type="match status" value="1"/>
</dbReference>
<evidence type="ECO:0000256" key="6">
    <source>
        <dbReference type="ARBA" id="ARBA00022801"/>
    </source>
</evidence>
<evidence type="ECO:0000256" key="4">
    <source>
        <dbReference type="ARBA" id="ARBA00011738"/>
    </source>
</evidence>
<evidence type="ECO:0000313" key="10">
    <source>
        <dbReference type="EMBL" id="MCI0756241.1"/>
    </source>
</evidence>
<evidence type="ECO:0000256" key="7">
    <source>
        <dbReference type="ARBA" id="ARBA00032162"/>
    </source>
</evidence>
<evidence type="ECO:0000256" key="1">
    <source>
        <dbReference type="ARBA" id="ARBA00000847"/>
    </source>
</evidence>
<evidence type="ECO:0000259" key="9">
    <source>
        <dbReference type="PROSITE" id="PS51462"/>
    </source>
</evidence>
<dbReference type="PROSITE" id="PS51462">
    <property type="entry name" value="NUDIX"/>
    <property type="match status" value="1"/>
</dbReference>
<dbReference type="Gene3D" id="3.90.79.10">
    <property type="entry name" value="Nucleoside Triphosphate Pyrophosphohydrolase"/>
    <property type="match status" value="1"/>
</dbReference>
<organism evidence="10 11">
    <name type="scientific">Teichococcus vastitatis</name>
    <dbReference type="NCBI Taxonomy" id="2307076"/>
    <lineage>
        <taxon>Bacteria</taxon>
        <taxon>Pseudomonadati</taxon>
        <taxon>Pseudomonadota</taxon>
        <taxon>Alphaproteobacteria</taxon>
        <taxon>Acetobacterales</taxon>
        <taxon>Roseomonadaceae</taxon>
        <taxon>Roseomonas</taxon>
    </lineage>
</organism>
<gene>
    <name evidence="10" type="ORF">MON41_21520</name>
</gene>